<comment type="caution">
    <text evidence="5">The sequence shown here is derived from an EMBL/GenBank/DDBJ whole genome shotgun (WGS) entry which is preliminary data.</text>
</comment>
<dbReference type="Proteomes" id="UP000615446">
    <property type="component" value="Unassembled WGS sequence"/>
</dbReference>
<dbReference type="Pfam" id="PF02950">
    <property type="entry name" value="Conotoxin"/>
    <property type="match status" value="1"/>
</dbReference>
<proteinExistence type="predicted"/>
<comment type="subcellular location">
    <subcellularLocation>
        <location evidence="1">Secreted</location>
    </subcellularLocation>
</comment>
<evidence type="ECO:0000256" key="2">
    <source>
        <dbReference type="ARBA" id="ARBA00022525"/>
    </source>
</evidence>
<feature type="chain" id="PRO_5036060198" evidence="4">
    <location>
        <begin position="17"/>
        <end position="78"/>
    </location>
</feature>
<dbReference type="GO" id="GO:0008200">
    <property type="term" value="F:ion channel inhibitor activity"/>
    <property type="evidence" value="ECO:0007669"/>
    <property type="project" value="InterPro"/>
</dbReference>
<evidence type="ECO:0000313" key="5">
    <source>
        <dbReference type="EMBL" id="GBC10308.1"/>
    </source>
</evidence>
<sequence>MIFIVSLCFLTLNIEAHYQHQRRSSTATTIKSKRHPTKPKTNAKSINSPKICVPSGTFCSPNSKPPCCSGFCYRHKCV</sequence>
<organism evidence="5 7">
    <name type="scientific">Rhizophagus clarus</name>
    <dbReference type="NCBI Taxonomy" id="94130"/>
    <lineage>
        <taxon>Eukaryota</taxon>
        <taxon>Fungi</taxon>
        <taxon>Fungi incertae sedis</taxon>
        <taxon>Mucoromycota</taxon>
        <taxon>Glomeromycotina</taxon>
        <taxon>Glomeromycetes</taxon>
        <taxon>Glomerales</taxon>
        <taxon>Glomeraceae</taxon>
        <taxon>Rhizophagus</taxon>
    </lineage>
</organism>
<dbReference type="Proteomes" id="UP000247702">
    <property type="component" value="Unassembled WGS sequence"/>
</dbReference>
<evidence type="ECO:0000313" key="6">
    <source>
        <dbReference type="EMBL" id="GES98415.1"/>
    </source>
</evidence>
<evidence type="ECO:0000256" key="3">
    <source>
        <dbReference type="SAM" id="MobiDB-lite"/>
    </source>
</evidence>
<dbReference type="AlphaFoldDB" id="A0A2Z6S4P7"/>
<evidence type="ECO:0000256" key="1">
    <source>
        <dbReference type="ARBA" id="ARBA00004613"/>
    </source>
</evidence>
<dbReference type="EMBL" id="BEXD01004371">
    <property type="protein sequence ID" value="GBC10308.1"/>
    <property type="molecule type" value="Genomic_DNA"/>
</dbReference>
<feature type="signal peptide" evidence="4">
    <location>
        <begin position="1"/>
        <end position="16"/>
    </location>
</feature>
<keyword evidence="4" id="KW-0732">Signal</keyword>
<evidence type="ECO:0000313" key="7">
    <source>
        <dbReference type="Proteomes" id="UP000247702"/>
    </source>
</evidence>
<accession>A0A2Z6S4P7</accession>
<keyword evidence="7" id="KW-1185">Reference proteome</keyword>
<dbReference type="EMBL" id="BLAL01000268">
    <property type="protein sequence ID" value="GES98415.1"/>
    <property type="molecule type" value="Genomic_DNA"/>
</dbReference>
<reference evidence="5 7" key="1">
    <citation type="submission" date="2017-11" db="EMBL/GenBank/DDBJ databases">
        <title>The genome of Rhizophagus clarus HR1 reveals common genetic basis of auxotrophy among arbuscular mycorrhizal fungi.</title>
        <authorList>
            <person name="Kobayashi Y."/>
        </authorList>
    </citation>
    <scope>NUCLEOTIDE SEQUENCE [LARGE SCALE GENOMIC DNA]</scope>
    <source>
        <strain evidence="5 7">HR1</strain>
    </source>
</reference>
<dbReference type="InterPro" id="IPR004214">
    <property type="entry name" value="Conotoxin"/>
</dbReference>
<protein>
    <submittedName>
        <fullName evidence="5">Uncharacterized protein</fullName>
    </submittedName>
</protein>
<evidence type="ECO:0000256" key="4">
    <source>
        <dbReference type="SAM" id="SignalP"/>
    </source>
</evidence>
<name>A0A2Z6S4P7_9GLOM</name>
<dbReference type="GO" id="GO:0005576">
    <property type="term" value="C:extracellular region"/>
    <property type="evidence" value="ECO:0007669"/>
    <property type="project" value="UniProtKB-SubCell"/>
</dbReference>
<feature type="region of interest" description="Disordered" evidence="3">
    <location>
        <begin position="22"/>
        <end position="46"/>
    </location>
</feature>
<reference evidence="6" key="2">
    <citation type="submission" date="2019-10" db="EMBL/GenBank/DDBJ databases">
        <title>Conservation and host-specific expression of non-tandemly repeated heterogenous ribosome RNA gene in arbuscular mycorrhizal fungi.</title>
        <authorList>
            <person name="Maeda T."/>
            <person name="Kobayashi Y."/>
            <person name="Nakagawa T."/>
            <person name="Ezawa T."/>
            <person name="Yamaguchi K."/>
            <person name="Bino T."/>
            <person name="Nishimoto Y."/>
            <person name="Shigenobu S."/>
            <person name="Kawaguchi M."/>
        </authorList>
    </citation>
    <scope>NUCLEOTIDE SEQUENCE</scope>
    <source>
        <strain evidence="6">HR1</strain>
    </source>
</reference>
<keyword evidence="2" id="KW-0964">Secreted</keyword>
<gene>
    <name evidence="6" type="ORF">RCL2_002496500</name>
    <name evidence="5" type="ORF">RclHR1_09500006</name>
</gene>